<evidence type="ECO:0000313" key="3">
    <source>
        <dbReference type="Proteomes" id="UP000818537"/>
    </source>
</evidence>
<proteinExistence type="predicted"/>
<accession>A0A8S9F7T4</accession>
<feature type="non-terminal residue" evidence="2">
    <location>
        <position position="116"/>
    </location>
</feature>
<evidence type="ECO:0000259" key="1">
    <source>
        <dbReference type="Pfam" id="PF00078"/>
    </source>
</evidence>
<protein>
    <recommendedName>
        <fullName evidence="1">Reverse transcriptase domain-containing protein</fullName>
    </recommendedName>
</protein>
<dbReference type="PANTHER" id="PTHR33332">
    <property type="entry name" value="REVERSE TRANSCRIPTASE DOMAIN-CONTAINING PROTEIN"/>
    <property type="match status" value="1"/>
</dbReference>
<reference evidence="2" key="1">
    <citation type="journal article" date="2019" name="Gigascience">
        <title>High-coverage genomes to elucidate the evolution of penguins.</title>
        <authorList>
            <person name="Pan H."/>
            <person name="Cole T.L."/>
            <person name="Bi X."/>
            <person name="Fang M."/>
            <person name="Zhou C."/>
            <person name="Yang Z."/>
            <person name="Ksepka D.T."/>
            <person name="Hart T."/>
            <person name="Bouzat J.L."/>
            <person name="Argilla L.S."/>
            <person name="Bertelsen M.F."/>
            <person name="Boersma P.D."/>
            <person name="Bost C.A."/>
            <person name="Cherel Y."/>
            <person name="Dann P."/>
            <person name="Fiddaman S.R."/>
            <person name="Howard P."/>
            <person name="Labuschagne K."/>
            <person name="Mattern T."/>
            <person name="Miller G."/>
            <person name="Parker P."/>
            <person name="Phillips R.A."/>
            <person name="Quillfeldt P."/>
            <person name="Ryan P.G."/>
            <person name="Taylor H."/>
            <person name="Thompson D.R."/>
            <person name="Young M.J."/>
            <person name="Ellegaard M.R."/>
            <person name="Gilbert M.T.P."/>
            <person name="Sinding M.S."/>
            <person name="Pacheco G."/>
            <person name="Shepherd L.D."/>
            <person name="Tennyson A.J.D."/>
            <person name="Grosser S."/>
            <person name="Kay E."/>
            <person name="Nupen L.J."/>
            <person name="Ellenberg U."/>
            <person name="Houston D.M."/>
            <person name="Reeve A.H."/>
            <person name="Johnson K."/>
            <person name="Masello J.F."/>
            <person name="Stracke T."/>
            <person name="McKinlay B."/>
            <person name="Borboroglu P.G."/>
            <person name="Zhang D.X."/>
            <person name="Zhang G."/>
        </authorList>
    </citation>
    <scope>NUCLEOTIDE SEQUENCE</scope>
    <source>
        <strain evidence="2">10/9/18-1</strain>
    </source>
</reference>
<organism evidence="2 3">
    <name type="scientific">Eudyptula minor novaehollandiae</name>
    <name type="common">Australian little penguin</name>
    <dbReference type="NCBI Taxonomy" id="2052820"/>
    <lineage>
        <taxon>Eukaryota</taxon>
        <taxon>Metazoa</taxon>
        <taxon>Chordata</taxon>
        <taxon>Craniata</taxon>
        <taxon>Vertebrata</taxon>
        <taxon>Euteleostomi</taxon>
        <taxon>Archelosauria</taxon>
        <taxon>Archosauria</taxon>
        <taxon>Dinosauria</taxon>
        <taxon>Saurischia</taxon>
        <taxon>Theropoda</taxon>
        <taxon>Coelurosauria</taxon>
        <taxon>Aves</taxon>
        <taxon>Neognathae</taxon>
        <taxon>Neoaves</taxon>
        <taxon>Aequornithes</taxon>
        <taxon>Sphenisciformes</taxon>
        <taxon>Spheniscidae</taxon>
        <taxon>Eudyptula</taxon>
    </lineage>
</organism>
<sequence length="116" mass="13114">VVNGSMSRWRLVMSGVPQRSILGLVLFNIFINNIDDGMGCTLSKFADDTKLCGVVDMPEGRDAIQRDLDKLEKWACVNLMRFNKAKCKVLHLGRGNPWSRYRLEDEGIESSPPEKD</sequence>
<dbReference type="Pfam" id="PF00078">
    <property type="entry name" value="RVT_1"/>
    <property type="match status" value="1"/>
</dbReference>
<name>A0A8S9F7T4_EUDMI</name>
<dbReference type="InterPro" id="IPR000477">
    <property type="entry name" value="RT_dom"/>
</dbReference>
<dbReference type="Proteomes" id="UP000818537">
    <property type="component" value="Unassembled WGS sequence"/>
</dbReference>
<feature type="domain" description="Reverse transcriptase" evidence="1">
    <location>
        <begin position="3"/>
        <end position="91"/>
    </location>
</feature>
<evidence type="ECO:0000313" key="2">
    <source>
        <dbReference type="EMBL" id="KAF1506433.1"/>
    </source>
</evidence>
<dbReference type="AlphaFoldDB" id="A0A8S9F7T4"/>
<feature type="non-terminal residue" evidence="2">
    <location>
        <position position="1"/>
    </location>
</feature>
<gene>
    <name evidence="2" type="ORF">FQV18_0004734</name>
</gene>
<comment type="caution">
    <text evidence="2">The sequence shown here is derived from an EMBL/GenBank/DDBJ whole genome shotgun (WGS) entry which is preliminary data.</text>
</comment>
<dbReference type="EMBL" id="VULB01001642">
    <property type="protein sequence ID" value="KAF1506433.1"/>
    <property type="molecule type" value="Genomic_DNA"/>
</dbReference>